<accession>A0A1I7ILK1</accession>
<evidence type="ECO:0000313" key="3">
    <source>
        <dbReference type="Proteomes" id="UP000199391"/>
    </source>
</evidence>
<dbReference type="InterPro" id="IPR019734">
    <property type="entry name" value="TPR_rpt"/>
</dbReference>
<dbReference type="PROSITE" id="PS50005">
    <property type="entry name" value="TPR"/>
    <property type="match status" value="1"/>
</dbReference>
<organism evidence="2 3">
    <name type="scientific">Pseudoduganella namucuonensis</name>
    <dbReference type="NCBI Taxonomy" id="1035707"/>
    <lineage>
        <taxon>Bacteria</taxon>
        <taxon>Pseudomonadati</taxon>
        <taxon>Pseudomonadota</taxon>
        <taxon>Betaproteobacteria</taxon>
        <taxon>Burkholderiales</taxon>
        <taxon>Oxalobacteraceae</taxon>
        <taxon>Telluria group</taxon>
        <taxon>Pseudoduganella</taxon>
    </lineage>
</organism>
<dbReference type="Pfam" id="PF01663">
    <property type="entry name" value="Phosphodiest"/>
    <property type="match status" value="1"/>
</dbReference>
<dbReference type="Gene3D" id="3.40.720.10">
    <property type="entry name" value="Alkaline Phosphatase, subunit A"/>
    <property type="match status" value="2"/>
</dbReference>
<keyword evidence="3" id="KW-1185">Reference proteome</keyword>
<dbReference type="Gene3D" id="1.25.40.10">
    <property type="entry name" value="Tetratricopeptide repeat domain"/>
    <property type="match status" value="1"/>
</dbReference>
<gene>
    <name evidence="2" type="ORF">SAMN05216552_1008123</name>
</gene>
<sequence>MSSRSEAAAPLIVLALDGVDWGLLQELADRGLTPFLSSLVEAGSWAPLDFPLPACADSGWISVATGMQPDRHGILHPLATIDGSLFARAPAAAALRTPAAWHAADDSGLHAAVIGWPATRGLRLRHGTVLAPGVQVAPGGEGQAWPLDPASVWPADLRDSVHALRLAPADILDGDLRFLLGPLDDADRRLLARAAAAALAECATLHALGTAAIEARGADMLMLRLPFIAAMAAALAGVSDRQAARVCLARCYQFLDLVCGRYQSLAGREACFAVLSNGARDAGFMLLCGPGIARDRAIAPVSACDVWPTLAEVLGLPAGAQPDGRVIDEAWAAGPAARRRAVGEATGKAAAPPVAPLTPADIGATPAGPALSEQDLAVLARDGVAMPGFGPQIAFARNIECETRLALAAMTALRGRRPAALAQLRELALGFGEDPRVRIALAEQLLLAGEYDECLAYAREFPLVRAGGVWADAVYGVVAYARADWPQAVARLGALAETAAAAPSDAAPQPINAAMWLGRAHLARQAWGPAAASFTAAIAYDGRDLHAWSGLGMAEWRQGRWRAAAGAYGRAVSLGPRCASTLLRLGAAWERCGDMALAAQARARAMAIDPAAVARAAAGTDQD</sequence>
<dbReference type="STRING" id="1035707.SAMN05216552_1008123"/>
<dbReference type="RefSeq" id="WP_093555591.1">
    <property type="nucleotide sequence ID" value="NZ_FPBO01000008.1"/>
</dbReference>
<dbReference type="InterPro" id="IPR002591">
    <property type="entry name" value="Phosphodiest/P_Trfase"/>
</dbReference>
<evidence type="ECO:0000256" key="1">
    <source>
        <dbReference type="PROSITE-ProRule" id="PRU00339"/>
    </source>
</evidence>
<dbReference type="OrthoDB" id="8781724at2"/>
<dbReference type="InterPro" id="IPR017850">
    <property type="entry name" value="Alkaline_phosphatase_core_sf"/>
</dbReference>
<keyword evidence="1" id="KW-0802">TPR repeat</keyword>
<evidence type="ECO:0000313" key="2">
    <source>
        <dbReference type="EMBL" id="SFU73797.1"/>
    </source>
</evidence>
<dbReference type="Proteomes" id="UP000199391">
    <property type="component" value="Unassembled WGS sequence"/>
</dbReference>
<dbReference type="AlphaFoldDB" id="A0A1I7ILK1"/>
<feature type="repeat" description="TPR" evidence="1">
    <location>
        <begin position="579"/>
        <end position="612"/>
    </location>
</feature>
<proteinExistence type="predicted"/>
<dbReference type="SUPFAM" id="SSF53649">
    <property type="entry name" value="Alkaline phosphatase-like"/>
    <property type="match status" value="1"/>
</dbReference>
<dbReference type="EMBL" id="FPBO01000008">
    <property type="protein sequence ID" value="SFU73797.1"/>
    <property type="molecule type" value="Genomic_DNA"/>
</dbReference>
<reference evidence="3" key="1">
    <citation type="submission" date="2016-10" db="EMBL/GenBank/DDBJ databases">
        <authorList>
            <person name="Varghese N."/>
            <person name="Submissions S."/>
        </authorList>
    </citation>
    <scope>NUCLEOTIDE SEQUENCE [LARGE SCALE GENOMIC DNA]</scope>
    <source>
        <strain evidence="3">CGMCC 1.11014</strain>
    </source>
</reference>
<dbReference type="SMART" id="SM00028">
    <property type="entry name" value="TPR"/>
    <property type="match status" value="2"/>
</dbReference>
<dbReference type="InterPro" id="IPR011990">
    <property type="entry name" value="TPR-like_helical_dom_sf"/>
</dbReference>
<protein>
    <submittedName>
        <fullName evidence="2">Type I phosphodiesterase / nucleotide pyrophosphatase</fullName>
    </submittedName>
</protein>
<dbReference type="SUPFAM" id="SSF48452">
    <property type="entry name" value="TPR-like"/>
    <property type="match status" value="1"/>
</dbReference>
<name>A0A1I7ILK1_9BURK</name>